<dbReference type="Proteomes" id="UP000001631">
    <property type="component" value="Unassembled WGS sequence"/>
</dbReference>
<name>C0NNA0_AJECG</name>
<dbReference type="GeneID" id="69037243"/>
<evidence type="ECO:0000313" key="1">
    <source>
        <dbReference type="EMBL" id="EEH07348.1"/>
    </source>
</evidence>
<dbReference type="HOGENOM" id="CLU_2108346_0_0_1"/>
<dbReference type="RefSeq" id="XP_045287829.1">
    <property type="nucleotide sequence ID" value="XM_045431276.1"/>
</dbReference>
<dbReference type="AlphaFoldDB" id="C0NNA0"/>
<dbReference type="EMBL" id="GG663367">
    <property type="protein sequence ID" value="EEH07348.1"/>
    <property type="molecule type" value="Genomic_DNA"/>
</dbReference>
<proteinExistence type="predicted"/>
<evidence type="ECO:0000313" key="2">
    <source>
        <dbReference type="Proteomes" id="UP000001631"/>
    </source>
</evidence>
<protein>
    <submittedName>
        <fullName evidence="1">Uncharacterized protein</fullName>
    </submittedName>
</protein>
<sequence>MPALWIVPFELSALSATGGKNRNGRISEVTSQWSAERNNVRDYAERDREERSVLYKVRLKVPHWQVHISILQAPDVPFSATGHFATKFRIRTSGPHTKVLPPGRLFIRLLGLYDS</sequence>
<dbReference type="InParanoid" id="C0NNA0"/>
<accession>C0NNA0</accession>
<reference evidence="1" key="1">
    <citation type="submission" date="2009-02" db="EMBL/GenBank/DDBJ databases">
        <title>The Genome Sequence of Ajellomyces capsulatus strain G186AR.</title>
        <authorList>
            <consortium name="The Broad Institute Genome Sequencing Platform"/>
            <person name="Champion M."/>
            <person name="Cuomo C."/>
            <person name="Ma L.-J."/>
            <person name="Henn M.R."/>
            <person name="Sil A."/>
            <person name="Goldman B."/>
            <person name="Young S.K."/>
            <person name="Kodira C.D."/>
            <person name="Zeng Q."/>
            <person name="Koehrsen M."/>
            <person name="Alvarado L."/>
            <person name="Berlin A."/>
            <person name="Borenstein D."/>
            <person name="Chen Z."/>
            <person name="Engels R."/>
            <person name="Freedman E."/>
            <person name="Gellesch M."/>
            <person name="Goldberg J."/>
            <person name="Griggs A."/>
            <person name="Gujja S."/>
            <person name="Heiman D."/>
            <person name="Hepburn T."/>
            <person name="Howarth C."/>
            <person name="Jen D."/>
            <person name="Larson L."/>
            <person name="Lewis B."/>
            <person name="Mehta T."/>
            <person name="Park D."/>
            <person name="Pearson M."/>
            <person name="Roberts A."/>
            <person name="Saif S."/>
            <person name="Shea T."/>
            <person name="Shenoy N."/>
            <person name="Sisk P."/>
            <person name="Stolte C."/>
            <person name="Sykes S."/>
            <person name="Walk T."/>
            <person name="White J."/>
            <person name="Yandava C."/>
            <person name="Klein B."/>
            <person name="McEwen J.G."/>
            <person name="Puccia R."/>
            <person name="Goldman G.H."/>
            <person name="Felipe M.S."/>
            <person name="Nino-Vega G."/>
            <person name="San-Blas G."/>
            <person name="Taylor J."/>
            <person name="Mendoza L."/>
            <person name="Galagan J."/>
            <person name="Nusbaum C."/>
            <person name="Birren B."/>
        </authorList>
    </citation>
    <scope>NUCLEOTIDE SEQUENCE</scope>
    <source>
        <strain evidence="1">G186AR</strain>
    </source>
</reference>
<keyword evidence="2" id="KW-1185">Reference proteome</keyword>
<gene>
    <name evidence="1" type="ORF">HCBG_04227</name>
</gene>
<organism evidence="1 2">
    <name type="scientific">Ajellomyces capsulatus (strain G186AR / H82 / ATCC MYA-2454 / RMSCC 2432)</name>
    <name type="common">Darling's disease fungus</name>
    <name type="synonym">Histoplasma capsulatum</name>
    <dbReference type="NCBI Taxonomy" id="447093"/>
    <lineage>
        <taxon>Eukaryota</taxon>
        <taxon>Fungi</taxon>
        <taxon>Dikarya</taxon>
        <taxon>Ascomycota</taxon>
        <taxon>Pezizomycotina</taxon>
        <taxon>Eurotiomycetes</taxon>
        <taxon>Eurotiomycetidae</taxon>
        <taxon>Onygenales</taxon>
        <taxon>Ajellomycetaceae</taxon>
        <taxon>Histoplasma</taxon>
    </lineage>
</organism>